<protein>
    <recommendedName>
        <fullName evidence="1">Methyltransferase type 11 domain-containing protein</fullName>
    </recommendedName>
</protein>
<accession>A0A1F2WJ37</accession>
<dbReference type="GO" id="GO:0008757">
    <property type="term" value="F:S-adenosylmethionine-dependent methyltransferase activity"/>
    <property type="evidence" value="ECO:0007669"/>
    <property type="project" value="InterPro"/>
</dbReference>
<feature type="domain" description="Methyltransferase type 11" evidence="1">
    <location>
        <begin position="36"/>
        <end position="127"/>
    </location>
</feature>
<evidence type="ECO:0000313" key="2">
    <source>
        <dbReference type="EMBL" id="OFW56856.1"/>
    </source>
</evidence>
<name>A0A1F2WJ37_9ACTN</name>
<dbReference type="CDD" id="cd02440">
    <property type="entry name" value="AdoMet_MTases"/>
    <property type="match status" value="1"/>
</dbReference>
<sequence>MYDEGYYRSREATRDFVIEARLLYELIGPSPDSRILEVGCGGGGFLAFLEDKGHRPVGVDLLPEAVEAAQELAPRSEVSSADAYDLPFADESFDCLVSQHLVEHLEDMPRALSEWRRVLKPGGTMAICTPNSLYPCPSLFYDSSHVHIYDRRELEQVVSRAGFSVTASRTIFPHLWKGKISVKLGVPLYRLFEPLSPFHDSGRTLLLAAKKIGEAP</sequence>
<dbReference type="EMBL" id="MELK01000040">
    <property type="protein sequence ID" value="OFW56856.1"/>
    <property type="molecule type" value="Genomic_DNA"/>
</dbReference>
<comment type="caution">
    <text evidence="2">The sequence shown here is derived from an EMBL/GenBank/DDBJ whole genome shotgun (WGS) entry which is preliminary data.</text>
</comment>
<dbReference type="Proteomes" id="UP000177876">
    <property type="component" value="Unassembled WGS sequence"/>
</dbReference>
<dbReference type="AlphaFoldDB" id="A0A1F2WJ37"/>
<dbReference type="InterPro" id="IPR029063">
    <property type="entry name" value="SAM-dependent_MTases_sf"/>
</dbReference>
<dbReference type="SUPFAM" id="SSF53335">
    <property type="entry name" value="S-adenosyl-L-methionine-dependent methyltransferases"/>
    <property type="match status" value="1"/>
</dbReference>
<dbReference type="Pfam" id="PF08241">
    <property type="entry name" value="Methyltransf_11"/>
    <property type="match status" value="1"/>
</dbReference>
<evidence type="ECO:0000259" key="1">
    <source>
        <dbReference type="Pfam" id="PF08241"/>
    </source>
</evidence>
<dbReference type="STRING" id="1797197.A2Y75_06740"/>
<gene>
    <name evidence="2" type="ORF">A2Y75_06740</name>
</gene>
<organism evidence="2 3">
    <name type="scientific">Candidatus Solincola sediminis</name>
    <dbReference type="NCBI Taxonomy" id="1797199"/>
    <lineage>
        <taxon>Bacteria</taxon>
        <taxon>Bacillati</taxon>
        <taxon>Actinomycetota</taxon>
        <taxon>Candidatus Geothermincolia</taxon>
        <taxon>Candidatus Geothermincolales</taxon>
        <taxon>Candidatus Geothermincolaceae</taxon>
        <taxon>Candidatus Solincola</taxon>
    </lineage>
</organism>
<dbReference type="InterPro" id="IPR013216">
    <property type="entry name" value="Methyltransf_11"/>
</dbReference>
<proteinExistence type="predicted"/>
<reference evidence="2 3" key="1">
    <citation type="journal article" date="2016" name="Nat. Commun.">
        <title>Thousands of microbial genomes shed light on interconnected biogeochemical processes in an aquifer system.</title>
        <authorList>
            <person name="Anantharaman K."/>
            <person name="Brown C.T."/>
            <person name="Hug L.A."/>
            <person name="Sharon I."/>
            <person name="Castelle C.J."/>
            <person name="Probst A.J."/>
            <person name="Thomas B.C."/>
            <person name="Singh A."/>
            <person name="Wilkins M.J."/>
            <person name="Karaoz U."/>
            <person name="Brodie E.L."/>
            <person name="Williams K.H."/>
            <person name="Hubbard S.S."/>
            <person name="Banfield J.F."/>
        </authorList>
    </citation>
    <scope>NUCLEOTIDE SEQUENCE [LARGE SCALE GENOMIC DNA]</scope>
</reference>
<dbReference type="PANTHER" id="PTHR43861">
    <property type="entry name" value="TRANS-ACONITATE 2-METHYLTRANSFERASE-RELATED"/>
    <property type="match status" value="1"/>
</dbReference>
<dbReference type="Gene3D" id="3.40.50.150">
    <property type="entry name" value="Vaccinia Virus protein VP39"/>
    <property type="match status" value="1"/>
</dbReference>
<evidence type="ECO:0000313" key="3">
    <source>
        <dbReference type="Proteomes" id="UP000177876"/>
    </source>
</evidence>